<evidence type="ECO:0000256" key="4">
    <source>
        <dbReference type="ARBA" id="ARBA00023062"/>
    </source>
</evidence>
<organism evidence="7 8">
    <name type="scientific">Pleomassaria siparia CBS 279.74</name>
    <dbReference type="NCBI Taxonomy" id="1314801"/>
    <lineage>
        <taxon>Eukaryota</taxon>
        <taxon>Fungi</taxon>
        <taxon>Dikarya</taxon>
        <taxon>Ascomycota</taxon>
        <taxon>Pezizomycotina</taxon>
        <taxon>Dothideomycetes</taxon>
        <taxon>Pleosporomycetidae</taxon>
        <taxon>Pleosporales</taxon>
        <taxon>Pleomassariaceae</taxon>
        <taxon>Pleomassaria</taxon>
    </lineage>
</organism>
<accession>A0A6G1K0D5</accession>
<reference evidence="7" key="1">
    <citation type="journal article" date="2020" name="Stud. Mycol.">
        <title>101 Dothideomycetes genomes: a test case for predicting lifestyles and emergence of pathogens.</title>
        <authorList>
            <person name="Haridas S."/>
            <person name="Albert R."/>
            <person name="Binder M."/>
            <person name="Bloem J."/>
            <person name="Labutti K."/>
            <person name="Salamov A."/>
            <person name="Andreopoulos B."/>
            <person name="Baker S."/>
            <person name="Barry K."/>
            <person name="Bills G."/>
            <person name="Bluhm B."/>
            <person name="Cannon C."/>
            <person name="Castanera R."/>
            <person name="Culley D."/>
            <person name="Daum C."/>
            <person name="Ezra D."/>
            <person name="Gonzalez J."/>
            <person name="Henrissat B."/>
            <person name="Kuo A."/>
            <person name="Liang C."/>
            <person name="Lipzen A."/>
            <person name="Lutzoni F."/>
            <person name="Magnuson J."/>
            <person name="Mondo S."/>
            <person name="Nolan M."/>
            <person name="Ohm R."/>
            <person name="Pangilinan J."/>
            <person name="Park H.-J."/>
            <person name="Ramirez L."/>
            <person name="Alfaro M."/>
            <person name="Sun H."/>
            <person name="Tritt A."/>
            <person name="Yoshinaga Y."/>
            <person name="Zwiers L.-H."/>
            <person name="Turgeon B."/>
            <person name="Goodwin S."/>
            <person name="Spatafora J."/>
            <person name="Crous P."/>
            <person name="Grigoriev I."/>
        </authorList>
    </citation>
    <scope>NUCLEOTIDE SEQUENCE</scope>
    <source>
        <strain evidence="7">CBS 279.74</strain>
    </source>
</reference>
<dbReference type="GO" id="GO:0010133">
    <property type="term" value="P:L-proline catabolic process to L-glutamate"/>
    <property type="evidence" value="ECO:0007669"/>
    <property type="project" value="TreeGrafter"/>
</dbReference>
<dbReference type="InterPro" id="IPR015659">
    <property type="entry name" value="Proline_oxidase"/>
</dbReference>
<evidence type="ECO:0000313" key="7">
    <source>
        <dbReference type="EMBL" id="KAF2706319.1"/>
    </source>
</evidence>
<name>A0A6G1K0D5_9PLEO</name>
<keyword evidence="5" id="KW-0285">Flavoprotein</keyword>
<dbReference type="GO" id="GO:0004657">
    <property type="term" value="F:proline dehydrogenase activity"/>
    <property type="evidence" value="ECO:0007669"/>
    <property type="project" value="UniProtKB-EC"/>
</dbReference>
<comment type="cofactor">
    <cofactor evidence="5">
        <name>FAD</name>
        <dbReference type="ChEBI" id="CHEBI:57692"/>
    </cofactor>
</comment>
<dbReference type="Pfam" id="PF01619">
    <property type="entry name" value="Pro_dh"/>
    <property type="match status" value="1"/>
</dbReference>
<keyword evidence="8" id="KW-1185">Reference proteome</keyword>
<dbReference type="Gene3D" id="3.20.20.220">
    <property type="match status" value="1"/>
</dbReference>
<feature type="domain" description="Proline dehydrogenase" evidence="6">
    <location>
        <begin position="137"/>
        <end position="449"/>
    </location>
</feature>
<keyword evidence="3 5" id="KW-0560">Oxidoreductase</keyword>
<comment type="similarity">
    <text evidence="1 5">Belongs to the proline oxidase family.</text>
</comment>
<evidence type="ECO:0000256" key="5">
    <source>
        <dbReference type="RuleBase" id="RU364054"/>
    </source>
</evidence>
<protein>
    <recommendedName>
        <fullName evidence="2 5">Proline dehydrogenase</fullName>
        <ecNumber evidence="2 5">1.5.5.2</ecNumber>
    </recommendedName>
</protein>
<sequence>MPFHVGMIRHNIRLSSSQKVCGVYARRQVNTTTTTRSHGGGVVALTNQSSHTSQTSRCLERLPLSSIVRSLVLGAFFTSPSLSKLGLAALAKIAQSRSILLHPDKNPVIRAVIKPLIYDHFCAGVTKAEVRHRVARYQRIGYSGIVLCYGKEFDPAKKDEAAAAESNVADLELAHWKQGNLETLDMLRDGDILAMKYTGAGRSVVDALISGAEPPKAFAEALEEIVGLATAQNCRIFVDAEHDEFQKTIDRWTIDLMRRHNRDGKVVVYNTIQAYLKKSRENVEYHLGLAHAEGWTMAIKLVRGAYINHDPRHIIHDTKDQTDDCYNGIVHDLLTGNMCDISKNDFPNVELFLAGHNEESVARASSLVRELASKGMLRTMPRFGQLQGMSDPLGCRILEESEEMKATCSNRNFAPPKVYKVAPWGSVQDCMMYLVRRAVENRGATHRMKDGMAEMTKELRRRAFGKIMGR</sequence>
<dbReference type="AlphaFoldDB" id="A0A6G1K0D5"/>
<keyword evidence="4 5" id="KW-0642">Proline metabolism</keyword>
<dbReference type="EMBL" id="MU005776">
    <property type="protein sequence ID" value="KAF2706319.1"/>
    <property type="molecule type" value="Genomic_DNA"/>
</dbReference>
<dbReference type="GO" id="GO:0071949">
    <property type="term" value="F:FAD binding"/>
    <property type="evidence" value="ECO:0007669"/>
    <property type="project" value="TreeGrafter"/>
</dbReference>
<gene>
    <name evidence="7" type="ORF">K504DRAFT_438499</name>
</gene>
<evidence type="ECO:0000256" key="3">
    <source>
        <dbReference type="ARBA" id="ARBA00023002"/>
    </source>
</evidence>
<comment type="function">
    <text evidence="5">Converts proline to delta-1-pyrroline-5-carboxylate.</text>
</comment>
<dbReference type="EC" id="1.5.5.2" evidence="2 5"/>
<dbReference type="SUPFAM" id="SSF51730">
    <property type="entry name" value="FAD-linked oxidoreductase"/>
    <property type="match status" value="1"/>
</dbReference>
<evidence type="ECO:0000256" key="1">
    <source>
        <dbReference type="ARBA" id="ARBA00005869"/>
    </source>
</evidence>
<comment type="catalytic activity">
    <reaction evidence="5">
        <text>L-proline + a quinone = (S)-1-pyrroline-5-carboxylate + a quinol + H(+)</text>
        <dbReference type="Rhea" id="RHEA:23784"/>
        <dbReference type="ChEBI" id="CHEBI:15378"/>
        <dbReference type="ChEBI" id="CHEBI:17388"/>
        <dbReference type="ChEBI" id="CHEBI:24646"/>
        <dbReference type="ChEBI" id="CHEBI:60039"/>
        <dbReference type="ChEBI" id="CHEBI:132124"/>
        <dbReference type="EC" id="1.5.5.2"/>
    </reaction>
</comment>
<evidence type="ECO:0000259" key="6">
    <source>
        <dbReference type="Pfam" id="PF01619"/>
    </source>
</evidence>
<dbReference type="PANTHER" id="PTHR13914">
    <property type="entry name" value="PROLINE OXIDASE"/>
    <property type="match status" value="1"/>
</dbReference>
<proteinExistence type="inferred from homology"/>
<evidence type="ECO:0000256" key="2">
    <source>
        <dbReference type="ARBA" id="ARBA00012695"/>
    </source>
</evidence>
<dbReference type="GO" id="GO:0005739">
    <property type="term" value="C:mitochondrion"/>
    <property type="evidence" value="ECO:0007669"/>
    <property type="project" value="TreeGrafter"/>
</dbReference>
<dbReference type="InterPro" id="IPR029041">
    <property type="entry name" value="FAD-linked_oxidoreductase-like"/>
</dbReference>
<dbReference type="Proteomes" id="UP000799428">
    <property type="component" value="Unassembled WGS sequence"/>
</dbReference>
<keyword evidence="5" id="KW-0274">FAD</keyword>
<dbReference type="OrthoDB" id="5464at2759"/>
<dbReference type="InterPro" id="IPR002872">
    <property type="entry name" value="Proline_DH_dom"/>
</dbReference>
<evidence type="ECO:0000313" key="8">
    <source>
        <dbReference type="Proteomes" id="UP000799428"/>
    </source>
</evidence>
<dbReference type="PANTHER" id="PTHR13914:SF34">
    <property type="entry name" value="PROLINE DEHYDROGENASE"/>
    <property type="match status" value="1"/>
</dbReference>